<keyword evidence="3" id="KW-1185">Reference proteome</keyword>
<evidence type="ECO:0000313" key="3">
    <source>
        <dbReference type="Proteomes" id="UP000597338"/>
    </source>
</evidence>
<feature type="domain" description="Minor fimbrium subunit Mfa1 C-terminal" evidence="1">
    <location>
        <begin position="430"/>
        <end position="488"/>
    </location>
</feature>
<reference evidence="3" key="1">
    <citation type="journal article" date="2019" name="Int. J. Syst. Evol. Microbiol.">
        <title>The Global Catalogue of Microorganisms (GCM) 10K type strain sequencing project: providing services to taxonomists for standard genome sequencing and annotation.</title>
        <authorList>
            <consortium name="The Broad Institute Genomics Platform"/>
            <consortium name="The Broad Institute Genome Sequencing Center for Infectious Disease"/>
            <person name="Wu L."/>
            <person name="Ma J."/>
        </authorList>
    </citation>
    <scope>NUCLEOTIDE SEQUENCE [LARGE SCALE GENOMIC DNA]</scope>
    <source>
        <strain evidence="3">CGMCC 1.15342</strain>
    </source>
</reference>
<dbReference type="EMBL" id="BMIK01000006">
    <property type="protein sequence ID" value="GGC28921.1"/>
    <property type="molecule type" value="Genomic_DNA"/>
</dbReference>
<evidence type="ECO:0000259" key="1">
    <source>
        <dbReference type="Pfam" id="PF15495"/>
    </source>
</evidence>
<protein>
    <recommendedName>
        <fullName evidence="1">Minor fimbrium subunit Mfa1 C-terminal domain-containing protein</fullName>
    </recommendedName>
</protein>
<evidence type="ECO:0000313" key="2">
    <source>
        <dbReference type="EMBL" id="GGC28921.1"/>
    </source>
</evidence>
<dbReference type="Proteomes" id="UP000597338">
    <property type="component" value="Unassembled WGS sequence"/>
</dbReference>
<organism evidence="2 3">
    <name type="scientific">Parapedobacter defluvii</name>
    <dbReference type="NCBI Taxonomy" id="2045106"/>
    <lineage>
        <taxon>Bacteria</taxon>
        <taxon>Pseudomonadati</taxon>
        <taxon>Bacteroidota</taxon>
        <taxon>Sphingobacteriia</taxon>
        <taxon>Sphingobacteriales</taxon>
        <taxon>Sphingobacteriaceae</taxon>
        <taxon>Parapedobacter</taxon>
    </lineage>
</organism>
<dbReference type="NCBIfam" id="NF038041">
    <property type="entry name" value="fim_Mfa1_fam"/>
    <property type="match status" value="1"/>
</dbReference>
<sequence>MKIKQLLSLALIGLAVGACKRPNGGEDPTNVGPEGKLVKAKLAISIPKSIRTYAPGASDLYAAPEEIYADHIDVFIYENGGSYAVDHHHFIRTASPDFTSTTPPDEGEFKNPSDGTTFVTAEFDVKEGDKLVYVGINLPDLIVDRLRTGYYVNEIFEDDDLLAELLSGSPGAGGASNLAFFSSTRGTNVTFAEADVVDDYTFNVSVNRLVAKVVVTTAGGATSTAFNDVSGGTITNFQFAVGQLNNQMFVSPLLGTPGEDPNHADNTIPFVGAPSSPHNNRILQAVNTGDYKDINGPLVAGDGDFQNPATYVQYATENTSASHRHQDVTYVSIKAEFIPHLLGADPTSGDASTYYSGPTLPELYAVFTGDNTDGVDALGARYFDDLADARAFVTGTWFTTNIAGHAIVASATPNHDSDAIQGESDHYIFFYDNSECYYRIYLNPTGNSGATHPYDVLRNTVYVANITGVNYIGTTKPDAIPGGYEDGSLSEATVMGAAPGTYRGTPIYPGDWFPKTFTGTPIFPDDVISITPVATGLNVEISIEPWDVDDPSEGYELN</sequence>
<proteinExistence type="predicted"/>
<dbReference type="RefSeq" id="WP_188750414.1">
    <property type="nucleotide sequence ID" value="NZ_BMIK01000006.1"/>
</dbReference>
<dbReference type="Gene3D" id="2.60.40.3690">
    <property type="match status" value="1"/>
</dbReference>
<dbReference type="InterPro" id="IPR029140">
    <property type="entry name" value="Mfa1_C"/>
</dbReference>
<name>A0ABQ1LSH8_9SPHI</name>
<dbReference type="InterPro" id="IPR047786">
    <property type="entry name" value="Mfa1_fim"/>
</dbReference>
<gene>
    <name evidence="2" type="ORF">GCM10011386_21170</name>
</gene>
<comment type="caution">
    <text evidence="2">The sequence shown here is derived from an EMBL/GenBank/DDBJ whole genome shotgun (WGS) entry which is preliminary data.</text>
</comment>
<accession>A0ABQ1LSH8</accession>
<dbReference type="Pfam" id="PF15495">
    <property type="entry name" value="Fimbrillin_C"/>
    <property type="match status" value="1"/>
</dbReference>
<dbReference type="PROSITE" id="PS51257">
    <property type="entry name" value="PROKAR_LIPOPROTEIN"/>
    <property type="match status" value="1"/>
</dbReference>